<feature type="domain" description="Beta-ketoacyl synthase-like N-terminal" evidence="1">
    <location>
        <begin position="58"/>
        <end position="217"/>
    </location>
</feature>
<dbReference type="SUPFAM" id="SSF53901">
    <property type="entry name" value="Thiolase-like"/>
    <property type="match status" value="1"/>
</dbReference>
<gene>
    <name evidence="2" type="ORF">ABLV49_13660</name>
</gene>
<organism evidence="2">
    <name type="scientific">Polaromonas hydrogenivorans</name>
    <dbReference type="NCBI Taxonomy" id="335476"/>
    <lineage>
        <taxon>Bacteria</taxon>
        <taxon>Pseudomonadati</taxon>
        <taxon>Pseudomonadota</taxon>
        <taxon>Betaproteobacteria</taxon>
        <taxon>Burkholderiales</taxon>
        <taxon>Comamonadaceae</taxon>
        <taxon>Polaromonas</taxon>
    </lineage>
</organism>
<reference evidence="2" key="1">
    <citation type="submission" date="2024-05" db="EMBL/GenBank/DDBJ databases">
        <authorList>
            <person name="Bunk B."/>
            <person name="Swiderski J."/>
            <person name="Sproer C."/>
            <person name="Thiel V."/>
        </authorList>
    </citation>
    <scope>NUCLEOTIDE SEQUENCE</scope>
    <source>
        <strain evidence="2">DSM 17735</strain>
    </source>
</reference>
<dbReference type="EMBL" id="CP157675">
    <property type="protein sequence ID" value="XBP68943.1"/>
    <property type="molecule type" value="Genomic_DNA"/>
</dbReference>
<evidence type="ECO:0000313" key="2">
    <source>
        <dbReference type="EMBL" id="XBP68943.1"/>
    </source>
</evidence>
<protein>
    <submittedName>
        <fullName evidence="2">Beta-ketoacyl synthase chain length factor</fullName>
    </submittedName>
</protein>
<proteinExistence type="predicted"/>
<accession>A0AAU7LND4</accession>
<sequence length="284" mass="29843">MLKTNQMTQHFATSAPTLTVFVEGIGLLGPGLSGWNQSRAQLQGSMPYQTARSILPLPMALPPAERRRAGAVVRVSLAIGQEAVTASGLQASLLPSVFSSSSGDAINCHEICSALASSDRLISPTRFHNSVHNASSGYWSISSASMASSSVLCAHDASFSAGLLEAMTQVAVEQTAVLLIAYDTDYPEPLRSVRPLPDTFGIALVLAPRGSERSLARWSLAPATCFSSTAADGLADAALEQLRKSIPAARGLPLLRSVALQGQGEVVLDYLENLQLAVQVAPCR</sequence>
<dbReference type="AlphaFoldDB" id="A0AAU7LND4"/>
<dbReference type="InterPro" id="IPR014030">
    <property type="entry name" value="Ketoacyl_synth_N"/>
</dbReference>
<evidence type="ECO:0000259" key="1">
    <source>
        <dbReference type="Pfam" id="PF13723"/>
    </source>
</evidence>
<dbReference type="InterPro" id="IPR016039">
    <property type="entry name" value="Thiolase-like"/>
</dbReference>
<name>A0AAU7LND4_9BURK</name>
<dbReference type="RefSeq" id="WP_349277174.1">
    <property type="nucleotide sequence ID" value="NZ_CBCSCU010000014.1"/>
</dbReference>
<dbReference type="Pfam" id="PF13723">
    <property type="entry name" value="Ketoacyl-synt_2"/>
    <property type="match status" value="1"/>
</dbReference>
<dbReference type="GO" id="GO:0016746">
    <property type="term" value="F:acyltransferase activity"/>
    <property type="evidence" value="ECO:0007669"/>
    <property type="project" value="InterPro"/>
</dbReference>